<evidence type="ECO:0000256" key="5">
    <source>
        <dbReference type="ARBA" id="ARBA00022892"/>
    </source>
</evidence>
<dbReference type="Proteomes" id="UP001209878">
    <property type="component" value="Unassembled WGS sequence"/>
</dbReference>
<keyword evidence="15" id="KW-1185">Reference proteome</keyword>
<dbReference type="AlphaFoldDB" id="A0AAD9K8S6"/>
<evidence type="ECO:0008006" key="16">
    <source>
        <dbReference type="Google" id="ProtNLM"/>
    </source>
</evidence>
<dbReference type="CDD" id="cd01866">
    <property type="entry name" value="Rab2"/>
    <property type="match status" value="1"/>
</dbReference>
<dbReference type="PROSITE" id="PS51420">
    <property type="entry name" value="RHO"/>
    <property type="match status" value="1"/>
</dbReference>
<comment type="caution">
    <text evidence="14">The sequence shown here is derived from an EMBL/GenBank/DDBJ whole genome shotgun (WGS) entry which is preliminary data.</text>
</comment>
<dbReference type="InterPro" id="IPR050209">
    <property type="entry name" value="Rab_GTPases_membrane_traffic"/>
</dbReference>
<dbReference type="FunFam" id="3.40.50.300:FF:000275">
    <property type="entry name" value="Putative ras-related protein Rab-2A"/>
    <property type="match status" value="1"/>
</dbReference>
<dbReference type="GO" id="GO:0005794">
    <property type="term" value="C:Golgi apparatus"/>
    <property type="evidence" value="ECO:0007669"/>
    <property type="project" value="UniProtKB-SubCell"/>
</dbReference>
<dbReference type="PRINTS" id="PR00449">
    <property type="entry name" value="RASTRNSFRMNG"/>
</dbReference>
<evidence type="ECO:0000256" key="13">
    <source>
        <dbReference type="SAM" id="MobiDB-lite"/>
    </source>
</evidence>
<dbReference type="SUPFAM" id="SSF52540">
    <property type="entry name" value="P-loop containing nucleoside triphosphate hydrolases"/>
    <property type="match status" value="1"/>
</dbReference>
<keyword evidence="8" id="KW-0342">GTP-binding</keyword>
<dbReference type="SMART" id="SM00175">
    <property type="entry name" value="RAB"/>
    <property type="match status" value="1"/>
</dbReference>
<evidence type="ECO:0000313" key="14">
    <source>
        <dbReference type="EMBL" id="KAK2166108.1"/>
    </source>
</evidence>
<evidence type="ECO:0000256" key="8">
    <source>
        <dbReference type="ARBA" id="ARBA00023134"/>
    </source>
</evidence>
<dbReference type="GO" id="GO:0005525">
    <property type="term" value="F:GTP binding"/>
    <property type="evidence" value="ECO:0007669"/>
    <property type="project" value="UniProtKB-KW"/>
</dbReference>
<keyword evidence="5" id="KW-0931">ER-Golgi transport</keyword>
<sequence>MSYAYLFKYIIIGDTGVGKSCLLLQFTDKRFQPVHDLTIGVEFGARMITIDGKQIKLQIWDTAGQESFRSITRSYYRGAAGALLVYDITRRDTFNHLTSWLEDARQHASSNMAIMLIGNKSDLEARRDVKREEGEAFAREHGLIFMETSAKTASNVEEAFINTAKEIYQKIQDGVFDINNEANGIKIGPQHSPTSGLPASSPGGNQGGGCC</sequence>
<dbReference type="Pfam" id="PF00071">
    <property type="entry name" value="Ras"/>
    <property type="match status" value="1"/>
</dbReference>
<reference evidence="14" key="1">
    <citation type="journal article" date="2023" name="Mol. Biol. Evol.">
        <title>Third-Generation Sequencing Reveals the Adaptive Role of the Epigenome in Three Deep-Sea Polychaetes.</title>
        <authorList>
            <person name="Perez M."/>
            <person name="Aroh O."/>
            <person name="Sun Y."/>
            <person name="Lan Y."/>
            <person name="Juniper S.K."/>
            <person name="Young C.R."/>
            <person name="Angers B."/>
            <person name="Qian P.Y."/>
        </authorList>
    </citation>
    <scope>NUCLEOTIDE SEQUENCE</scope>
    <source>
        <strain evidence="14">R07B-5</strain>
    </source>
</reference>
<dbReference type="SMART" id="SM00176">
    <property type="entry name" value="RAN"/>
    <property type="match status" value="1"/>
</dbReference>
<evidence type="ECO:0000256" key="11">
    <source>
        <dbReference type="ARBA" id="ARBA00023289"/>
    </source>
</evidence>
<feature type="region of interest" description="Disordered" evidence="13">
    <location>
        <begin position="186"/>
        <end position="211"/>
    </location>
</feature>
<keyword evidence="9" id="KW-0472">Membrane</keyword>
<dbReference type="InterPro" id="IPR005225">
    <property type="entry name" value="Small_GTP-bd"/>
</dbReference>
<dbReference type="EMBL" id="JAODUO010001336">
    <property type="protein sequence ID" value="KAK2166108.1"/>
    <property type="molecule type" value="Genomic_DNA"/>
</dbReference>
<dbReference type="PANTHER" id="PTHR47979">
    <property type="entry name" value="DRAB11-RELATED"/>
    <property type="match status" value="1"/>
</dbReference>
<evidence type="ECO:0000256" key="4">
    <source>
        <dbReference type="ARBA" id="ARBA00022741"/>
    </source>
</evidence>
<keyword evidence="4" id="KW-0547">Nucleotide-binding</keyword>
<evidence type="ECO:0000256" key="10">
    <source>
        <dbReference type="ARBA" id="ARBA00023288"/>
    </source>
</evidence>
<keyword evidence="6" id="KW-0653">Protein transport</keyword>
<dbReference type="PROSITE" id="PS51421">
    <property type="entry name" value="RAS"/>
    <property type="match status" value="1"/>
</dbReference>
<evidence type="ECO:0000256" key="12">
    <source>
        <dbReference type="ARBA" id="ARBA00037868"/>
    </source>
</evidence>
<gene>
    <name evidence="14" type="ORF">NP493_1339g00019</name>
</gene>
<dbReference type="GO" id="GO:0015031">
    <property type="term" value="P:protein transport"/>
    <property type="evidence" value="ECO:0007669"/>
    <property type="project" value="UniProtKB-KW"/>
</dbReference>
<dbReference type="InterPro" id="IPR027417">
    <property type="entry name" value="P-loop_NTPase"/>
</dbReference>
<dbReference type="Gene3D" id="3.40.50.300">
    <property type="entry name" value="P-loop containing nucleotide triphosphate hydrolases"/>
    <property type="match status" value="1"/>
</dbReference>
<dbReference type="InterPro" id="IPR001806">
    <property type="entry name" value="Small_GTPase"/>
</dbReference>
<organism evidence="14 15">
    <name type="scientific">Ridgeia piscesae</name>
    <name type="common">Tubeworm</name>
    <dbReference type="NCBI Taxonomy" id="27915"/>
    <lineage>
        <taxon>Eukaryota</taxon>
        <taxon>Metazoa</taxon>
        <taxon>Spiralia</taxon>
        <taxon>Lophotrochozoa</taxon>
        <taxon>Annelida</taxon>
        <taxon>Polychaeta</taxon>
        <taxon>Sedentaria</taxon>
        <taxon>Canalipalpata</taxon>
        <taxon>Sabellida</taxon>
        <taxon>Siboglinidae</taxon>
        <taxon>Ridgeia</taxon>
    </lineage>
</organism>
<dbReference type="GO" id="GO:0003924">
    <property type="term" value="F:GTPase activity"/>
    <property type="evidence" value="ECO:0007669"/>
    <property type="project" value="InterPro"/>
</dbReference>
<evidence type="ECO:0000256" key="7">
    <source>
        <dbReference type="ARBA" id="ARBA00023034"/>
    </source>
</evidence>
<evidence type="ECO:0000256" key="6">
    <source>
        <dbReference type="ARBA" id="ARBA00022927"/>
    </source>
</evidence>
<evidence type="ECO:0000256" key="3">
    <source>
        <dbReference type="ARBA" id="ARBA00022448"/>
    </source>
</evidence>
<evidence type="ECO:0000256" key="2">
    <source>
        <dbReference type="ARBA" id="ARBA00006270"/>
    </source>
</evidence>
<dbReference type="NCBIfam" id="TIGR00231">
    <property type="entry name" value="small_GTP"/>
    <property type="match status" value="1"/>
</dbReference>
<dbReference type="SMART" id="SM00174">
    <property type="entry name" value="RHO"/>
    <property type="match status" value="1"/>
</dbReference>
<name>A0AAD9K8S6_RIDPI</name>
<evidence type="ECO:0000256" key="1">
    <source>
        <dbReference type="ARBA" id="ARBA00004555"/>
    </source>
</evidence>
<evidence type="ECO:0000256" key="9">
    <source>
        <dbReference type="ARBA" id="ARBA00023136"/>
    </source>
</evidence>
<dbReference type="GO" id="GO:0016192">
    <property type="term" value="P:vesicle-mediated transport"/>
    <property type="evidence" value="ECO:0007669"/>
    <property type="project" value="UniProtKB-KW"/>
</dbReference>
<comment type="subcellular location">
    <subcellularLocation>
        <location evidence="12">Endomembrane system</location>
        <topology evidence="12">Lipid-anchor</topology>
    </subcellularLocation>
    <subcellularLocation>
        <location evidence="1">Golgi apparatus</location>
    </subcellularLocation>
</comment>
<protein>
    <recommendedName>
        <fullName evidence="16">Ras-related protein Rab-2A</fullName>
    </recommendedName>
</protein>
<keyword evidence="11" id="KW-0636">Prenylation</keyword>
<comment type="similarity">
    <text evidence="2">Belongs to the small GTPase superfamily. Rab family.</text>
</comment>
<evidence type="ECO:0000313" key="15">
    <source>
        <dbReference type="Proteomes" id="UP001209878"/>
    </source>
</evidence>
<dbReference type="PROSITE" id="PS51419">
    <property type="entry name" value="RAB"/>
    <property type="match status" value="1"/>
</dbReference>
<keyword evidence="10" id="KW-0449">Lipoprotein</keyword>
<dbReference type="SMART" id="SM00173">
    <property type="entry name" value="RAS"/>
    <property type="match status" value="1"/>
</dbReference>
<proteinExistence type="inferred from homology"/>
<accession>A0AAD9K8S6</accession>
<keyword evidence="3" id="KW-0813">Transport</keyword>
<keyword evidence="7" id="KW-0333">Golgi apparatus</keyword>